<dbReference type="GO" id="GO:0005524">
    <property type="term" value="F:ATP binding"/>
    <property type="evidence" value="ECO:0007669"/>
    <property type="project" value="UniProtKB-KW"/>
</dbReference>
<evidence type="ECO:0000313" key="4">
    <source>
        <dbReference type="EMBL" id="MCH97044.1"/>
    </source>
</evidence>
<dbReference type="Proteomes" id="UP000265520">
    <property type="component" value="Unassembled WGS sequence"/>
</dbReference>
<keyword evidence="2" id="KW-0067">ATP-binding</keyword>
<dbReference type="PANTHER" id="PTHR45644">
    <property type="entry name" value="AAA ATPASE, PUTATIVE (AFU_ORTHOLOGUE AFUA_2G12920)-RELATED-RELATED"/>
    <property type="match status" value="1"/>
</dbReference>
<dbReference type="InterPro" id="IPR056653">
    <property type="entry name" value="DUF7751"/>
</dbReference>
<organism evidence="4 5">
    <name type="scientific">Trifolium medium</name>
    <dbReference type="NCBI Taxonomy" id="97028"/>
    <lineage>
        <taxon>Eukaryota</taxon>
        <taxon>Viridiplantae</taxon>
        <taxon>Streptophyta</taxon>
        <taxon>Embryophyta</taxon>
        <taxon>Tracheophyta</taxon>
        <taxon>Spermatophyta</taxon>
        <taxon>Magnoliopsida</taxon>
        <taxon>eudicotyledons</taxon>
        <taxon>Gunneridae</taxon>
        <taxon>Pentapetalae</taxon>
        <taxon>rosids</taxon>
        <taxon>fabids</taxon>
        <taxon>Fabales</taxon>
        <taxon>Fabaceae</taxon>
        <taxon>Papilionoideae</taxon>
        <taxon>50 kb inversion clade</taxon>
        <taxon>NPAAA clade</taxon>
        <taxon>Hologalegina</taxon>
        <taxon>IRL clade</taxon>
        <taxon>Trifolieae</taxon>
        <taxon>Trifolium</taxon>
    </lineage>
</organism>
<dbReference type="Gene3D" id="3.40.50.300">
    <property type="entry name" value="P-loop containing nucleotide triphosphate hydrolases"/>
    <property type="match status" value="1"/>
</dbReference>
<feature type="non-terminal residue" evidence="4">
    <location>
        <position position="1"/>
    </location>
</feature>
<feature type="non-terminal residue" evidence="4">
    <location>
        <position position="250"/>
    </location>
</feature>
<dbReference type="GO" id="GO:0005741">
    <property type="term" value="C:mitochondrial outer membrane"/>
    <property type="evidence" value="ECO:0007669"/>
    <property type="project" value="TreeGrafter"/>
</dbReference>
<feature type="domain" description="DUF7751" evidence="3">
    <location>
        <begin position="115"/>
        <end position="175"/>
    </location>
</feature>
<accession>A0A392NEQ0</accession>
<evidence type="ECO:0000256" key="1">
    <source>
        <dbReference type="ARBA" id="ARBA00022741"/>
    </source>
</evidence>
<protein>
    <submittedName>
        <fullName evidence="4">Peroxisomal biogenesis factor 6-like</fullName>
    </submittedName>
</protein>
<sequence length="250" mass="28567">VLVSLSETGSVVLYIKDVEKIFLRSPRMYNLFKKLFNKLSGSVLILGSRSYNSKDNCVKFDEKLTMLFPCNIEIKPPQDESRLKIWKDQLEEAMKKTQLKNNRNHIAEVLAENDIDCDDLNSISHNDIMQLSNHIKEIAASAIFYQLMDDKHPEYRNEKLIISAKSLCHVLTVFQEGENIENDNKKTKNEPEKNVPPDNAFEESIRQELIPANEIGVTFSDIGASDDVKESLQEAIILPLRRPDLFKGDG</sequence>
<keyword evidence="5" id="KW-1185">Reference proteome</keyword>
<dbReference type="AlphaFoldDB" id="A0A392NEQ0"/>
<evidence type="ECO:0000259" key="3">
    <source>
        <dbReference type="Pfam" id="PF24933"/>
    </source>
</evidence>
<dbReference type="Pfam" id="PF24933">
    <property type="entry name" value="DUF7751"/>
    <property type="match status" value="1"/>
</dbReference>
<dbReference type="InterPro" id="IPR027417">
    <property type="entry name" value="P-loop_NTPase"/>
</dbReference>
<dbReference type="EMBL" id="LXQA010033951">
    <property type="protein sequence ID" value="MCH97044.1"/>
    <property type="molecule type" value="Genomic_DNA"/>
</dbReference>
<comment type="caution">
    <text evidence="4">The sequence shown here is derived from an EMBL/GenBank/DDBJ whole genome shotgun (WGS) entry which is preliminary data.</text>
</comment>
<dbReference type="SUPFAM" id="SSF52540">
    <property type="entry name" value="P-loop containing nucleoside triphosphate hydrolases"/>
    <property type="match status" value="1"/>
</dbReference>
<name>A0A392NEQ0_9FABA</name>
<evidence type="ECO:0000256" key="2">
    <source>
        <dbReference type="ARBA" id="ARBA00022840"/>
    </source>
</evidence>
<proteinExistence type="predicted"/>
<evidence type="ECO:0000313" key="5">
    <source>
        <dbReference type="Proteomes" id="UP000265520"/>
    </source>
</evidence>
<reference evidence="4 5" key="1">
    <citation type="journal article" date="2018" name="Front. Plant Sci.">
        <title>Red Clover (Trifolium pratense) and Zigzag Clover (T. medium) - A Picture of Genomic Similarities and Differences.</title>
        <authorList>
            <person name="Dluhosova J."/>
            <person name="Istvanek J."/>
            <person name="Nedelnik J."/>
            <person name="Repkova J."/>
        </authorList>
    </citation>
    <scope>NUCLEOTIDE SEQUENCE [LARGE SCALE GENOMIC DNA]</scope>
    <source>
        <strain evidence="5">cv. 10/8</strain>
        <tissue evidence="4">Leaf</tissue>
    </source>
</reference>
<dbReference type="InterPro" id="IPR051701">
    <property type="entry name" value="Mito_OM_Translocase_MSP1"/>
</dbReference>
<dbReference type="PANTHER" id="PTHR45644:SF83">
    <property type="entry name" value="P-LOOP CONTAINING NUCLEOSIDE TRIPHOSPHATE HYDROLASES SUPERFAMILY PROTEIN"/>
    <property type="match status" value="1"/>
</dbReference>
<keyword evidence="1" id="KW-0547">Nucleotide-binding</keyword>